<proteinExistence type="predicted"/>
<dbReference type="AlphaFoldDB" id="A0A1H8HGH7"/>
<dbReference type="Proteomes" id="UP000198984">
    <property type="component" value="Unassembled WGS sequence"/>
</dbReference>
<keyword evidence="3" id="KW-1185">Reference proteome</keyword>
<organism evidence="2 3">
    <name type="scientific">Chitinophaga rupis</name>
    <dbReference type="NCBI Taxonomy" id="573321"/>
    <lineage>
        <taxon>Bacteria</taxon>
        <taxon>Pseudomonadati</taxon>
        <taxon>Bacteroidota</taxon>
        <taxon>Chitinophagia</taxon>
        <taxon>Chitinophagales</taxon>
        <taxon>Chitinophagaceae</taxon>
        <taxon>Chitinophaga</taxon>
    </lineage>
</organism>
<evidence type="ECO:0000313" key="3">
    <source>
        <dbReference type="Proteomes" id="UP000198984"/>
    </source>
</evidence>
<feature type="domain" description="DUF2249" evidence="1">
    <location>
        <begin position="103"/>
        <end position="162"/>
    </location>
</feature>
<protein>
    <submittedName>
        <fullName evidence="2">Uncharacterized conserved protein</fullName>
    </submittedName>
</protein>
<dbReference type="RefSeq" id="WP_089920087.1">
    <property type="nucleotide sequence ID" value="NZ_FOBB01000011.1"/>
</dbReference>
<feature type="domain" description="DUF2249" evidence="1">
    <location>
        <begin position="207"/>
        <end position="271"/>
    </location>
</feature>
<dbReference type="OrthoDB" id="128918at2"/>
<dbReference type="STRING" id="573321.SAMN04488505_11154"/>
<name>A0A1H8HGH7_9BACT</name>
<reference evidence="2 3" key="1">
    <citation type="submission" date="2016-10" db="EMBL/GenBank/DDBJ databases">
        <authorList>
            <person name="de Groot N.N."/>
        </authorList>
    </citation>
    <scope>NUCLEOTIDE SEQUENCE [LARGE SCALE GENOMIC DNA]</scope>
    <source>
        <strain evidence="2 3">DSM 21039</strain>
    </source>
</reference>
<dbReference type="Pfam" id="PF10006">
    <property type="entry name" value="DUF2249"/>
    <property type="match status" value="2"/>
</dbReference>
<gene>
    <name evidence="2" type="ORF">SAMN04488505_11154</name>
</gene>
<dbReference type="InterPro" id="IPR038062">
    <property type="entry name" value="ScdA-like_N_sf"/>
</dbReference>
<evidence type="ECO:0000313" key="2">
    <source>
        <dbReference type="EMBL" id="SEN54987.1"/>
    </source>
</evidence>
<dbReference type="EMBL" id="FOBB01000011">
    <property type="protein sequence ID" value="SEN54987.1"/>
    <property type="molecule type" value="Genomic_DNA"/>
</dbReference>
<evidence type="ECO:0000259" key="1">
    <source>
        <dbReference type="Pfam" id="PF10006"/>
    </source>
</evidence>
<dbReference type="InterPro" id="IPR018720">
    <property type="entry name" value="DUF2249"/>
</dbReference>
<dbReference type="Gene3D" id="1.10.3910.10">
    <property type="entry name" value="SP0561-like"/>
    <property type="match status" value="1"/>
</dbReference>
<sequence>MFTINQHSKIAAIIRANKDSIPAIASLARPLEKLKNPLLRKLLAARVTVAEAAKIGGCTLQDFAAALAPLGFTFEFTDAAGYEAEAQKPAWLIHIPETAIKSFDIRPLLAAGSDPLKAILQQYSELEGGSILHIVNSFIPYPLIKLLEKKKAQCFTTAVSGAEYHTWFLKPAEESSLQTTAEGNVFVETEQSFAALCGNFSGDQLSEIDVRQLEMPGPMQRILQYLEQQQDGQALYVYHKRVPVYLLEELADKAWQVHILTYSATDTRLLIFKNFPVNG</sequence>
<accession>A0A1H8HGH7</accession>